<reference evidence="2" key="1">
    <citation type="submission" date="2021-03" db="EMBL/GenBank/DDBJ databases">
        <title>Revisited historic fungal species revealed as producer of novel bioactive compounds through whole genome sequencing and comparative genomics.</title>
        <authorList>
            <person name="Vignolle G.A."/>
            <person name="Hochenegger N."/>
            <person name="Mach R.L."/>
            <person name="Mach-Aigner A.R."/>
            <person name="Javad Rahimi M."/>
            <person name="Salim K.A."/>
            <person name="Chan C.M."/>
            <person name="Lim L.B.L."/>
            <person name="Cai F."/>
            <person name="Druzhinina I.S."/>
            <person name="U'Ren J.M."/>
            <person name="Derntl C."/>
        </authorList>
    </citation>
    <scope>NUCLEOTIDE SEQUENCE</scope>
    <source>
        <strain evidence="2">TUCIM 5799</strain>
    </source>
</reference>
<dbReference type="AlphaFoldDB" id="A0A9P9WRP8"/>
<name>A0A9P9WRP8_9PEZI</name>
<gene>
    <name evidence="2" type="ORF">JX265_004055</name>
</gene>
<organism evidence="2 3">
    <name type="scientific">Neoarthrinium moseri</name>
    <dbReference type="NCBI Taxonomy" id="1658444"/>
    <lineage>
        <taxon>Eukaryota</taxon>
        <taxon>Fungi</taxon>
        <taxon>Dikarya</taxon>
        <taxon>Ascomycota</taxon>
        <taxon>Pezizomycotina</taxon>
        <taxon>Sordariomycetes</taxon>
        <taxon>Xylariomycetidae</taxon>
        <taxon>Amphisphaeriales</taxon>
        <taxon>Apiosporaceae</taxon>
        <taxon>Neoarthrinium</taxon>
    </lineage>
</organism>
<evidence type="ECO:0000256" key="1">
    <source>
        <dbReference type="SAM" id="MobiDB-lite"/>
    </source>
</evidence>
<dbReference type="EMBL" id="JAFIMR010000007">
    <property type="protein sequence ID" value="KAI1876529.1"/>
    <property type="molecule type" value="Genomic_DNA"/>
</dbReference>
<feature type="region of interest" description="Disordered" evidence="1">
    <location>
        <begin position="1"/>
        <end position="166"/>
    </location>
</feature>
<proteinExistence type="predicted"/>
<protein>
    <submittedName>
        <fullName evidence="2">Uncharacterized protein</fullName>
    </submittedName>
</protein>
<feature type="compositionally biased region" description="Basic and acidic residues" evidence="1">
    <location>
        <begin position="365"/>
        <end position="376"/>
    </location>
</feature>
<feature type="compositionally biased region" description="Polar residues" evidence="1">
    <location>
        <begin position="157"/>
        <end position="166"/>
    </location>
</feature>
<feature type="compositionally biased region" description="Polar residues" evidence="1">
    <location>
        <begin position="285"/>
        <end position="301"/>
    </location>
</feature>
<feature type="region of interest" description="Disordered" evidence="1">
    <location>
        <begin position="352"/>
        <end position="376"/>
    </location>
</feature>
<sequence length="621" mass="67957">MSHHQHLCEPLPNAASKHSRPSPRRDGAGAASHKDPVHPSSSRKFRGLRRSFRRGREQRQTHQHPNSAENTPRNTLSQQKQPSGPPRTAGLPLSPGRGGHERSFAWPRMPKEEGQTREDLSDGPRYKPGEWQSGIQDSAKDTPAPGREERIPANFSRKPSSVNSIHGYSPSKVSTISTGSRFVPFAIDESLSWISASPSMTAMPSPAMRKYSTTGGDHGSLQLLPSTVYKPDQGTVGDVDCMFVSQRLSRPFSTILEAPHEEDKQDHQAAWDDVPERTPELIPDTGTTWTTHRGSDSSQEPFESFWLDSPQDAPEEPAIKGNADAKVVGQQQSLNSKDLPPTPGLECPGCRIGGTTPKSSSWDTPRQEHQGSLHYPEEKESGFCNACRLGSLLPDNISRFTMLISPTTPAHDTPHMLAPIIHKAAEATSKETGHARRTPLDSKFRLGVPSESNLATRRQADVNVDAPPVPLASASSSTRRKPSLGHVAECLPPSHLAEQSSKPPEKPAVQDKSKSPSQEEGAIYRISRSSKSDKRPKPPRLSTLIGERSLSRSNAQNKGHPFNSVIGMVSAAIEDWEADLLKEYGAETPLEPAPLTPITPLMIETPRTKIYNLCKRDNGDF</sequence>
<feature type="region of interest" description="Disordered" evidence="1">
    <location>
        <begin position="277"/>
        <end position="318"/>
    </location>
</feature>
<feature type="compositionally biased region" description="Basic and acidic residues" evidence="1">
    <location>
        <begin position="503"/>
        <end position="514"/>
    </location>
</feature>
<feature type="compositionally biased region" description="Polar residues" evidence="1">
    <location>
        <begin position="63"/>
        <end position="82"/>
    </location>
</feature>
<dbReference type="Proteomes" id="UP000829685">
    <property type="component" value="Unassembled WGS sequence"/>
</dbReference>
<feature type="compositionally biased region" description="Basic and acidic residues" evidence="1">
    <location>
        <begin position="426"/>
        <end position="444"/>
    </location>
</feature>
<feature type="compositionally biased region" description="Basic and acidic residues" evidence="1">
    <location>
        <begin position="23"/>
        <end position="37"/>
    </location>
</feature>
<keyword evidence="3" id="KW-1185">Reference proteome</keyword>
<feature type="compositionally biased region" description="Basic and acidic residues" evidence="1">
    <location>
        <begin position="98"/>
        <end position="128"/>
    </location>
</feature>
<evidence type="ECO:0000313" key="3">
    <source>
        <dbReference type="Proteomes" id="UP000829685"/>
    </source>
</evidence>
<feature type="compositionally biased region" description="Basic residues" evidence="1">
    <location>
        <begin position="41"/>
        <end position="53"/>
    </location>
</feature>
<comment type="caution">
    <text evidence="2">The sequence shown here is derived from an EMBL/GenBank/DDBJ whole genome shotgun (WGS) entry which is preliminary data.</text>
</comment>
<evidence type="ECO:0000313" key="2">
    <source>
        <dbReference type="EMBL" id="KAI1876529.1"/>
    </source>
</evidence>
<feature type="region of interest" description="Disordered" evidence="1">
    <location>
        <begin position="426"/>
        <end position="562"/>
    </location>
</feature>
<accession>A0A9P9WRP8</accession>